<name>A0AAI8BB77_9BURK</name>
<dbReference type="KEGG" id="bok:DM82_4574"/>
<sequence length="153" mass="16644">MAFAIKAEVSDPQAKTFAFTAQKTMYGGKHIAGGDTIFVFASENEGGQGLIARGVVTFAEAVAKTPGIDRQTPRVSLAIKRTALAKRPLGRSELRRFIGWSDGQPETELNFKFYRQATNKIIGISDEAAAFLGAFFERGRPSGRPPIPNAIRR</sequence>
<dbReference type="AlphaFoldDB" id="A0AAI8BB77"/>
<evidence type="ECO:0000313" key="2">
    <source>
        <dbReference type="Proteomes" id="UP000029424"/>
    </source>
</evidence>
<dbReference type="Proteomes" id="UP000029424">
    <property type="component" value="Chromosome 2"/>
</dbReference>
<reference evidence="1 2" key="1">
    <citation type="submission" date="2014-06" db="EMBL/GenBank/DDBJ databases">
        <authorList>
            <person name="Bishop-Lilly K.A."/>
            <person name="Broomall S.M."/>
            <person name="Chain P.S."/>
            <person name="Chertkov O."/>
            <person name="Coyne S.R."/>
            <person name="Daligault H.E."/>
            <person name="Davenport K.W."/>
            <person name="Erkkila T."/>
            <person name="Frey K.G."/>
            <person name="Gibbons H.S."/>
            <person name="Gu W."/>
            <person name="Jaissle J."/>
            <person name="Johnson S.L."/>
            <person name="Koroleva G.I."/>
            <person name="Ladner J.T."/>
            <person name="Lo C.-C."/>
            <person name="Minogue T.D."/>
            <person name="Munk C."/>
            <person name="Palacios G.F."/>
            <person name="Redden C.L."/>
            <person name="Rosenzweig C.N."/>
            <person name="Scholz M.B."/>
            <person name="Teshima H."/>
            <person name="Xu Y."/>
        </authorList>
    </citation>
    <scope>NUCLEOTIDE SEQUENCE [LARGE SCALE GENOMIC DNA]</scope>
    <source>
        <strain evidence="1 2">EO147</strain>
    </source>
</reference>
<dbReference type="EMBL" id="CP008727">
    <property type="protein sequence ID" value="AIO68849.1"/>
    <property type="molecule type" value="Genomic_DNA"/>
</dbReference>
<accession>A0AAI8BB77</accession>
<dbReference type="RefSeq" id="WP_010108097.1">
    <property type="nucleotide sequence ID" value="NZ_CP008727.1"/>
</dbReference>
<organism evidence="1 2">
    <name type="scientific">Burkholderia oklahomensis</name>
    <dbReference type="NCBI Taxonomy" id="342113"/>
    <lineage>
        <taxon>Bacteria</taxon>
        <taxon>Pseudomonadati</taxon>
        <taxon>Pseudomonadota</taxon>
        <taxon>Betaproteobacteria</taxon>
        <taxon>Burkholderiales</taxon>
        <taxon>Burkholderiaceae</taxon>
        <taxon>Burkholderia</taxon>
        <taxon>pseudomallei group</taxon>
    </lineage>
</organism>
<protein>
    <submittedName>
        <fullName evidence="1">Uncharacterized protein</fullName>
    </submittedName>
</protein>
<evidence type="ECO:0000313" key="1">
    <source>
        <dbReference type="EMBL" id="AIO68849.1"/>
    </source>
</evidence>
<gene>
    <name evidence="1" type="ORF">DM82_4574</name>
</gene>
<proteinExistence type="predicted"/>
<keyword evidence="2" id="KW-1185">Reference proteome</keyword>